<evidence type="ECO:0000313" key="4">
    <source>
        <dbReference type="EMBL" id="AIF04576.1"/>
    </source>
</evidence>
<dbReference type="Pfam" id="PF00106">
    <property type="entry name" value="adh_short"/>
    <property type="match status" value="1"/>
</dbReference>
<dbReference type="PANTHER" id="PTHR43976:SF16">
    <property type="entry name" value="SHORT-CHAIN DEHYDROGENASE_REDUCTASE FAMILY PROTEIN"/>
    <property type="match status" value="1"/>
</dbReference>
<keyword evidence="2" id="KW-0560">Oxidoreductase</keyword>
<evidence type="ECO:0000256" key="1">
    <source>
        <dbReference type="ARBA" id="ARBA00006484"/>
    </source>
</evidence>
<reference evidence="4" key="1">
    <citation type="journal article" date="2014" name="Genome Biol. Evol.">
        <title>Pangenome evidence for extensive interdomain horizontal transfer affecting lineage core and shell genes in uncultured planktonic thaumarchaeota and euryarchaeota.</title>
        <authorList>
            <person name="Deschamps P."/>
            <person name="Zivanovic Y."/>
            <person name="Moreira D."/>
            <person name="Rodriguez-Valera F."/>
            <person name="Lopez-Garcia P."/>
        </authorList>
    </citation>
    <scope>NUCLEOTIDE SEQUENCE</scope>
</reference>
<name>A0A075GKK2_9ARCH</name>
<dbReference type="CDD" id="cd05374">
    <property type="entry name" value="17beta-HSD-like_SDR_c"/>
    <property type="match status" value="1"/>
</dbReference>
<dbReference type="AlphaFoldDB" id="A0A075GKK2"/>
<comment type="similarity">
    <text evidence="1 3">Belongs to the short-chain dehydrogenases/reductases (SDR) family.</text>
</comment>
<dbReference type="GO" id="GO:0016491">
    <property type="term" value="F:oxidoreductase activity"/>
    <property type="evidence" value="ECO:0007669"/>
    <property type="project" value="UniProtKB-KW"/>
</dbReference>
<protein>
    <submittedName>
        <fullName evidence="4">Short-chain dehydrogenase/reductase SDR</fullName>
    </submittedName>
</protein>
<sequence length="277" mass="30762">MEKVAVVTGTSSGIGFETALALAREGYYTYATMRDTAKSDKIKELGQKENLSIDVLELDVDDENSVKTAIQKILDQKQRIDVLVNNAGWGLWGCVEDVSVDEFKAQFDTNFFSIIRLIQEVGPTMRKQSSGTIVNISSVVGRIGFPASPAYISSKFALEGLSESLRFELAPFGVNVVIIEPGVIKTNFMKNMRMAEKSESDTVYRDITVKVVSGVKMMAEMGTHPKEVADTIIKAVKDEKPLPRYIVGNDASMFLEAKKNKTDIEFENYLKKELYGE</sequence>
<dbReference type="PRINTS" id="PR00081">
    <property type="entry name" value="GDHRDH"/>
</dbReference>
<organism evidence="4">
    <name type="scientific">uncultured marine thaumarchaeote KM3_175_E04</name>
    <dbReference type="NCBI Taxonomy" id="1456054"/>
    <lineage>
        <taxon>Archaea</taxon>
        <taxon>Nitrososphaerota</taxon>
        <taxon>environmental samples</taxon>
    </lineage>
</organism>
<dbReference type="EMBL" id="KF900712">
    <property type="protein sequence ID" value="AIF04576.1"/>
    <property type="molecule type" value="Genomic_DNA"/>
</dbReference>
<dbReference type="InterPro" id="IPR051911">
    <property type="entry name" value="SDR_oxidoreductase"/>
</dbReference>
<dbReference type="Gene3D" id="3.40.50.720">
    <property type="entry name" value="NAD(P)-binding Rossmann-like Domain"/>
    <property type="match status" value="1"/>
</dbReference>
<evidence type="ECO:0000256" key="3">
    <source>
        <dbReference type="RuleBase" id="RU000363"/>
    </source>
</evidence>
<dbReference type="InterPro" id="IPR002347">
    <property type="entry name" value="SDR_fam"/>
</dbReference>
<evidence type="ECO:0000256" key="2">
    <source>
        <dbReference type="ARBA" id="ARBA00023002"/>
    </source>
</evidence>
<dbReference type="PANTHER" id="PTHR43976">
    <property type="entry name" value="SHORT CHAIN DEHYDROGENASE"/>
    <property type="match status" value="1"/>
</dbReference>
<dbReference type="InterPro" id="IPR036291">
    <property type="entry name" value="NAD(P)-bd_dom_sf"/>
</dbReference>
<accession>A0A075GKK2</accession>
<proteinExistence type="inferred from homology"/>
<dbReference type="SUPFAM" id="SSF51735">
    <property type="entry name" value="NAD(P)-binding Rossmann-fold domains"/>
    <property type="match status" value="1"/>
</dbReference>
<dbReference type="PRINTS" id="PR00080">
    <property type="entry name" value="SDRFAMILY"/>
</dbReference>